<dbReference type="OrthoDB" id="280204at2157"/>
<dbReference type="RefSeq" id="WP_166033688.1">
    <property type="nucleotide sequence ID" value="NZ_CP034145.1"/>
</dbReference>
<organism evidence="2 3">
    <name type="scientific">Haloplanus aerogenes</name>
    <dbReference type="NCBI Taxonomy" id="660522"/>
    <lineage>
        <taxon>Archaea</taxon>
        <taxon>Methanobacteriati</taxon>
        <taxon>Methanobacteriota</taxon>
        <taxon>Stenosarchaea group</taxon>
        <taxon>Halobacteria</taxon>
        <taxon>Halobacteriales</taxon>
        <taxon>Haloferacaceae</taxon>
        <taxon>Haloplanus</taxon>
    </lineage>
</organism>
<sequence>MSLEMEHDCPECSNDTFWRTASTTLHLGEKTKWTCTDCDYGLVRVDGIDSSDNYGAF</sequence>
<feature type="domain" description="DUF7838" evidence="1">
    <location>
        <begin position="1"/>
        <end position="52"/>
    </location>
</feature>
<dbReference type="InterPro" id="IPR057160">
    <property type="entry name" value="DUF7838"/>
</dbReference>
<proteinExistence type="predicted"/>
<name>A0A3M0D8I2_9EURY</name>
<dbReference type="Pfam" id="PF25208">
    <property type="entry name" value="DUF7838"/>
    <property type="match status" value="1"/>
</dbReference>
<evidence type="ECO:0000313" key="3">
    <source>
        <dbReference type="Proteomes" id="UP000277326"/>
    </source>
</evidence>
<comment type="caution">
    <text evidence="2">The sequence shown here is derived from an EMBL/GenBank/DDBJ whole genome shotgun (WGS) entry which is preliminary data.</text>
</comment>
<evidence type="ECO:0000259" key="1">
    <source>
        <dbReference type="Pfam" id="PF25208"/>
    </source>
</evidence>
<accession>A0A3M0D8I2</accession>
<dbReference type="AlphaFoldDB" id="A0A3M0D8I2"/>
<gene>
    <name evidence="2" type="ORF">ATH50_1518</name>
</gene>
<evidence type="ECO:0000313" key="2">
    <source>
        <dbReference type="EMBL" id="RMB18072.1"/>
    </source>
</evidence>
<dbReference type="Proteomes" id="UP000277326">
    <property type="component" value="Unassembled WGS sequence"/>
</dbReference>
<dbReference type="EMBL" id="REFS01000003">
    <property type="protein sequence ID" value="RMB18072.1"/>
    <property type="molecule type" value="Genomic_DNA"/>
</dbReference>
<dbReference type="GeneID" id="44638296"/>
<reference evidence="2 3" key="1">
    <citation type="journal article" date="2015" name="Stand. Genomic Sci.">
        <title>Genomic Encyclopedia of Bacterial and Archaeal Type Strains, Phase III: the genomes of soil and plant-associated and newly described type strains.</title>
        <authorList>
            <person name="Whitman W.B."/>
            <person name="Woyke T."/>
            <person name="Klenk H.P."/>
            <person name="Zhou Y."/>
            <person name="Lilburn T.G."/>
            <person name="Beck B.J."/>
            <person name="De Vos P."/>
            <person name="Vandamme P."/>
            <person name="Eisen J.A."/>
            <person name="Garrity G."/>
            <person name="Hugenholtz P."/>
            <person name="Kyrpides N.C."/>
        </authorList>
    </citation>
    <scope>NUCLEOTIDE SEQUENCE [LARGE SCALE GENOMIC DNA]</scope>
    <source>
        <strain evidence="2 3">CGMCC 1.10124</strain>
    </source>
</reference>
<protein>
    <recommendedName>
        <fullName evidence="1">DUF7838 domain-containing protein</fullName>
    </recommendedName>
</protein>